<dbReference type="SUPFAM" id="SSF64288">
    <property type="entry name" value="Chorismate lyase-like"/>
    <property type="match status" value="1"/>
</dbReference>
<dbReference type="PANTHER" id="PTHR44846">
    <property type="entry name" value="MANNOSYL-D-GLYCERATE TRANSPORT/METABOLISM SYSTEM REPRESSOR MNGR-RELATED"/>
    <property type="match status" value="1"/>
</dbReference>
<dbReference type="SUPFAM" id="SSF46785">
    <property type="entry name" value="Winged helix' DNA-binding domain"/>
    <property type="match status" value="1"/>
</dbReference>
<keyword evidence="2" id="KW-0805">Transcription regulation</keyword>
<evidence type="ECO:0000256" key="4">
    <source>
        <dbReference type="ARBA" id="ARBA00023163"/>
    </source>
</evidence>
<evidence type="ECO:0000256" key="3">
    <source>
        <dbReference type="ARBA" id="ARBA00023125"/>
    </source>
</evidence>
<evidence type="ECO:0000256" key="2">
    <source>
        <dbReference type="ARBA" id="ARBA00023015"/>
    </source>
</evidence>
<dbReference type="SMART" id="SM00345">
    <property type="entry name" value="HTH_GNTR"/>
    <property type="match status" value="1"/>
</dbReference>
<feature type="domain" description="HTH gntR-type" evidence="5">
    <location>
        <begin position="7"/>
        <end position="75"/>
    </location>
</feature>
<dbReference type="InterPro" id="IPR036388">
    <property type="entry name" value="WH-like_DNA-bd_sf"/>
</dbReference>
<name>A0A2B0M869_BACCE</name>
<proteinExistence type="predicted"/>
<dbReference type="RefSeq" id="WP_098491337.1">
    <property type="nucleotide sequence ID" value="NZ_NUWN01000053.1"/>
</dbReference>
<organism evidence="6 7">
    <name type="scientific">Bacillus cereus</name>
    <dbReference type="NCBI Taxonomy" id="1396"/>
    <lineage>
        <taxon>Bacteria</taxon>
        <taxon>Bacillati</taxon>
        <taxon>Bacillota</taxon>
        <taxon>Bacilli</taxon>
        <taxon>Bacillales</taxon>
        <taxon>Bacillaceae</taxon>
        <taxon>Bacillus</taxon>
        <taxon>Bacillus cereus group</taxon>
    </lineage>
</organism>
<dbReference type="Gene3D" id="1.10.10.10">
    <property type="entry name" value="Winged helix-like DNA-binding domain superfamily/Winged helix DNA-binding domain"/>
    <property type="match status" value="1"/>
</dbReference>
<keyword evidence="1" id="KW-0678">Repressor</keyword>
<comment type="caution">
    <text evidence="6">The sequence shown here is derived from an EMBL/GenBank/DDBJ whole genome shotgun (WGS) entry which is preliminary data.</text>
</comment>
<keyword evidence="3" id="KW-0238">DNA-binding</keyword>
<dbReference type="GO" id="GO:0045892">
    <property type="term" value="P:negative regulation of DNA-templated transcription"/>
    <property type="evidence" value="ECO:0007669"/>
    <property type="project" value="TreeGrafter"/>
</dbReference>
<dbReference type="InterPro" id="IPR050679">
    <property type="entry name" value="Bact_HTH_transcr_reg"/>
</dbReference>
<dbReference type="Pfam" id="PF00392">
    <property type="entry name" value="GntR"/>
    <property type="match status" value="1"/>
</dbReference>
<accession>A0A2B0M869</accession>
<evidence type="ECO:0000259" key="5">
    <source>
        <dbReference type="PROSITE" id="PS50949"/>
    </source>
</evidence>
<dbReference type="PANTHER" id="PTHR44846:SF5">
    <property type="entry name" value="HTH-TYPE TRANSCRIPTIONAL REGULATOR GMUR"/>
    <property type="match status" value="1"/>
</dbReference>
<dbReference type="AlphaFoldDB" id="A0A2B0M869"/>
<sequence>MANGSTQVKYLGIYQKIKQQILDGEYKINEKIPSSPVLAEEFGVSALTIKKALDLLVRDGYIIRRRGSGTVVQDWHQQEKARMIQTLTGTKAVYGSEVESKIIEFTIVGTDEIIAEKLGISVGDFVYKIIRLRIIHSIPTIMEHTWMPISVIPGVEASVLEQSIYSHIQNKLGLEVGTSVVRVKGIRPDDREKQFMNLTNQDFLMRVEQIAYLTDGRTFEYSYADHLPETFEFETVITAKSYKEPLT</sequence>
<dbReference type="EMBL" id="NUWN01000053">
    <property type="protein sequence ID" value="PFK39154.1"/>
    <property type="molecule type" value="Genomic_DNA"/>
</dbReference>
<dbReference type="InterPro" id="IPR028978">
    <property type="entry name" value="Chorismate_lyase_/UTRA_dom_sf"/>
</dbReference>
<dbReference type="CDD" id="cd07377">
    <property type="entry name" value="WHTH_GntR"/>
    <property type="match status" value="1"/>
</dbReference>
<dbReference type="GO" id="GO:0003677">
    <property type="term" value="F:DNA binding"/>
    <property type="evidence" value="ECO:0007669"/>
    <property type="project" value="UniProtKB-KW"/>
</dbReference>
<dbReference type="InterPro" id="IPR000524">
    <property type="entry name" value="Tscrpt_reg_HTH_GntR"/>
</dbReference>
<evidence type="ECO:0000313" key="6">
    <source>
        <dbReference type="EMBL" id="PFK39154.1"/>
    </source>
</evidence>
<dbReference type="PRINTS" id="PR00035">
    <property type="entry name" value="HTHGNTR"/>
</dbReference>
<gene>
    <name evidence="6" type="ORF">COI93_14240</name>
</gene>
<dbReference type="InterPro" id="IPR011663">
    <property type="entry name" value="UTRA"/>
</dbReference>
<dbReference type="SMART" id="SM00866">
    <property type="entry name" value="UTRA"/>
    <property type="match status" value="1"/>
</dbReference>
<dbReference type="PROSITE" id="PS50949">
    <property type="entry name" value="HTH_GNTR"/>
    <property type="match status" value="1"/>
</dbReference>
<keyword evidence="4" id="KW-0804">Transcription</keyword>
<protein>
    <submittedName>
        <fullName evidence="6">GntR family transcriptional regulator</fullName>
    </submittedName>
</protein>
<dbReference type="Proteomes" id="UP000242656">
    <property type="component" value="Unassembled WGS sequence"/>
</dbReference>
<evidence type="ECO:0000256" key="1">
    <source>
        <dbReference type="ARBA" id="ARBA00022491"/>
    </source>
</evidence>
<dbReference type="Gene3D" id="3.40.1410.10">
    <property type="entry name" value="Chorismate lyase-like"/>
    <property type="match status" value="1"/>
</dbReference>
<dbReference type="FunFam" id="3.40.1410.10:FF:000008">
    <property type="entry name" value="Transcriptional regulator, GntR family"/>
    <property type="match status" value="1"/>
</dbReference>
<reference evidence="6 7" key="1">
    <citation type="submission" date="2017-09" db="EMBL/GenBank/DDBJ databases">
        <title>Large-scale bioinformatics analysis of Bacillus genomes uncovers conserved roles of natural products in bacterial physiology.</title>
        <authorList>
            <consortium name="Agbiome Team Llc"/>
            <person name="Bleich R.M."/>
            <person name="Grubbs K.J."/>
            <person name="Santa Maria K.C."/>
            <person name="Allen S.E."/>
            <person name="Farag S."/>
            <person name="Shank E.A."/>
            <person name="Bowers A."/>
        </authorList>
    </citation>
    <scope>NUCLEOTIDE SEQUENCE [LARGE SCALE GENOMIC DNA]</scope>
    <source>
        <strain evidence="6 7">AFS083043</strain>
    </source>
</reference>
<evidence type="ECO:0000313" key="7">
    <source>
        <dbReference type="Proteomes" id="UP000242656"/>
    </source>
</evidence>
<dbReference type="GO" id="GO:0003700">
    <property type="term" value="F:DNA-binding transcription factor activity"/>
    <property type="evidence" value="ECO:0007669"/>
    <property type="project" value="InterPro"/>
</dbReference>
<dbReference type="Pfam" id="PF07702">
    <property type="entry name" value="UTRA"/>
    <property type="match status" value="1"/>
</dbReference>
<dbReference type="InterPro" id="IPR036390">
    <property type="entry name" value="WH_DNA-bd_sf"/>
</dbReference>